<organism evidence="3 4">
    <name type="scientific">Corallincola holothuriorum</name>
    <dbReference type="NCBI Taxonomy" id="2282215"/>
    <lineage>
        <taxon>Bacteria</taxon>
        <taxon>Pseudomonadati</taxon>
        <taxon>Pseudomonadota</taxon>
        <taxon>Gammaproteobacteria</taxon>
        <taxon>Alteromonadales</taxon>
        <taxon>Psychromonadaceae</taxon>
        <taxon>Corallincola</taxon>
    </lineage>
</organism>
<dbReference type="EMBL" id="QPID01000007">
    <property type="protein sequence ID" value="RCU49264.1"/>
    <property type="molecule type" value="Genomic_DNA"/>
</dbReference>
<dbReference type="InterPro" id="IPR005184">
    <property type="entry name" value="DUF306_Meta_HslJ"/>
</dbReference>
<name>A0A368NHZ3_9GAMM</name>
<dbReference type="Pfam" id="PF03724">
    <property type="entry name" value="META"/>
    <property type="match status" value="1"/>
</dbReference>
<evidence type="ECO:0000259" key="2">
    <source>
        <dbReference type="Pfam" id="PF03724"/>
    </source>
</evidence>
<dbReference type="Gene3D" id="2.40.128.270">
    <property type="match status" value="1"/>
</dbReference>
<reference evidence="3 4" key="1">
    <citation type="submission" date="2018-07" db="EMBL/GenBank/DDBJ databases">
        <title>Corallincola holothuriorum sp. nov., a new facultative anaerobe isolated from sea cucumber Apostichopus japonicus.</title>
        <authorList>
            <person name="Xia H."/>
        </authorList>
    </citation>
    <scope>NUCLEOTIDE SEQUENCE [LARGE SCALE GENOMIC DNA]</scope>
    <source>
        <strain evidence="3 4">C4</strain>
    </source>
</reference>
<evidence type="ECO:0000313" key="3">
    <source>
        <dbReference type="EMBL" id="RCU49264.1"/>
    </source>
</evidence>
<evidence type="ECO:0000313" key="4">
    <source>
        <dbReference type="Proteomes" id="UP000252558"/>
    </source>
</evidence>
<dbReference type="PANTHER" id="PTHR35535:SF2">
    <property type="entry name" value="DUF306 DOMAIN-CONTAINING PROTEIN"/>
    <property type="match status" value="1"/>
</dbReference>
<accession>A0A368NHZ3</accession>
<dbReference type="InterPro" id="IPR053147">
    <property type="entry name" value="Hsp_HslJ-like"/>
</dbReference>
<dbReference type="PANTHER" id="PTHR35535">
    <property type="entry name" value="HEAT SHOCK PROTEIN HSLJ"/>
    <property type="match status" value="1"/>
</dbReference>
<protein>
    <submittedName>
        <fullName evidence="3">META domain-containing protein</fullName>
    </submittedName>
</protein>
<feature type="domain" description="DUF306" evidence="2">
    <location>
        <begin position="43"/>
        <end position="139"/>
    </location>
</feature>
<gene>
    <name evidence="3" type="ORF">DU002_13020</name>
</gene>
<dbReference type="AlphaFoldDB" id="A0A368NHZ3"/>
<comment type="caution">
    <text evidence="3">The sequence shown here is derived from an EMBL/GenBank/DDBJ whole genome shotgun (WGS) entry which is preliminary data.</text>
</comment>
<feature type="chain" id="PRO_5016687967" evidence="1">
    <location>
        <begin position="31"/>
        <end position="148"/>
    </location>
</feature>
<evidence type="ECO:0000256" key="1">
    <source>
        <dbReference type="SAM" id="SignalP"/>
    </source>
</evidence>
<dbReference type="Proteomes" id="UP000252558">
    <property type="component" value="Unassembled WGS sequence"/>
</dbReference>
<dbReference type="InterPro" id="IPR038670">
    <property type="entry name" value="HslJ-like_sf"/>
</dbReference>
<keyword evidence="4" id="KW-1185">Reference proteome</keyword>
<feature type="signal peptide" evidence="1">
    <location>
        <begin position="1"/>
        <end position="30"/>
    </location>
</feature>
<sequence length="148" mass="16377">MKENKMQRHGKKRAWCVLAFITLWPLIGCAPSDQLTPRYSLVGEWIVTSMEGTDLVTNTPITFRFAPDETIAGTGGCNQFSGAYFVENDALRFGQFMVTAMNCKKAQNAQEKHFFANMGLVNQFELAGDTLLLISGDSDIVITAKAMN</sequence>
<proteinExistence type="predicted"/>
<keyword evidence="1" id="KW-0732">Signal</keyword>